<dbReference type="AlphaFoldDB" id="L7E3H0"/>
<protein>
    <submittedName>
        <fullName evidence="1">Uncharacterized protein</fullName>
    </submittedName>
</protein>
<name>L7E3H0_MICAE</name>
<reference evidence="1 2" key="1">
    <citation type="journal article" date="2013" name="Genome Announc.">
        <title>Whole-Genome Sequence of Microcystis aeruginosa TAIHU98, a Nontoxic Bloom-Forming Strain Isolated from Taihu Lake, China.</title>
        <authorList>
            <person name="Yang C."/>
            <person name="Zhang W."/>
            <person name="Ren M."/>
            <person name="Song L."/>
            <person name="Li T."/>
            <person name="Zhao J."/>
        </authorList>
    </citation>
    <scope>NUCLEOTIDE SEQUENCE [LARGE SCALE GENOMIC DNA]</scope>
    <source>
        <strain evidence="1 2">TAIHU98</strain>
    </source>
</reference>
<dbReference type="Proteomes" id="UP000010932">
    <property type="component" value="Unassembled WGS sequence"/>
</dbReference>
<sequence length="38" mass="4527">MTRLWFSRLVLGQTYSGSKNAYIYFGTDSHYDKKYKSN</sequence>
<organism evidence="1 2">
    <name type="scientific">Microcystis aeruginosa TAIHU98</name>
    <dbReference type="NCBI Taxonomy" id="1134457"/>
    <lineage>
        <taxon>Bacteria</taxon>
        <taxon>Bacillati</taxon>
        <taxon>Cyanobacteriota</taxon>
        <taxon>Cyanophyceae</taxon>
        <taxon>Oscillatoriophycideae</taxon>
        <taxon>Chroococcales</taxon>
        <taxon>Microcystaceae</taxon>
        <taxon>Microcystis</taxon>
    </lineage>
</organism>
<gene>
    <name evidence="1" type="ORF">O53_2811</name>
</gene>
<comment type="caution">
    <text evidence="1">The sequence shown here is derived from an EMBL/GenBank/DDBJ whole genome shotgun (WGS) entry which is preliminary data.</text>
</comment>
<accession>L7E3H0</accession>
<proteinExistence type="predicted"/>
<evidence type="ECO:0000313" key="2">
    <source>
        <dbReference type="Proteomes" id="UP000010932"/>
    </source>
</evidence>
<evidence type="ECO:0000313" key="1">
    <source>
        <dbReference type="EMBL" id="ELP54000.1"/>
    </source>
</evidence>
<dbReference type="EMBL" id="ANKQ01000002">
    <property type="protein sequence ID" value="ELP54000.1"/>
    <property type="molecule type" value="Genomic_DNA"/>
</dbReference>